<dbReference type="Proteomes" id="UP000230886">
    <property type="component" value="Unassembled WGS sequence"/>
</dbReference>
<name>A0A2A5IVM0_RHOSG</name>
<accession>A0A2A5IVM0</accession>
<dbReference type="RefSeq" id="WP_099699159.1">
    <property type="nucleotide sequence ID" value="NZ_NOVD01000109.1"/>
</dbReference>
<feature type="region of interest" description="Disordered" evidence="1">
    <location>
        <begin position="38"/>
        <end position="62"/>
    </location>
</feature>
<evidence type="ECO:0000313" key="2">
    <source>
        <dbReference type="EMBL" id="PCK21414.1"/>
    </source>
</evidence>
<dbReference type="EMBL" id="NOVD01000109">
    <property type="protein sequence ID" value="PCK21414.1"/>
    <property type="molecule type" value="Genomic_DNA"/>
</dbReference>
<reference evidence="2 3" key="1">
    <citation type="submission" date="2017-07" db="EMBL/GenBank/DDBJ databases">
        <title>Draft sequence of Rhodococcus enclensis 23b-28.</title>
        <authorList>
            <person name="Besaury L."/>
            <person name="Sancelme M."/>
            <person name="Amato P."/>
            <person name="Lallement A."/>
            <person name="Delort A.-M."/>
        </authorList>
    </citation>
    <scope>NUCLEOTIDE SEQUENCE [LARGE SCALE GENOMIC DNA]</scope>
    <source>
        <strain evidence="2 3">23b-28</strain>
    </source>
</reference>
<organism evidence="2 3">
    <name type="scientific">Rhodococcus qingshengii</name>
    <dbReference type="NCBI Taxonomy" id="334542"/>
    <lineage>
        <taxon>Bacteria</taxon>
        <taxon>Bacillati</taxon>
        <taxon>Actinomycetota</taxon>
        <taxon>Actinomycetes</taxon>
        <taxon>Mycobacteriales</taxon>
        <taxon>Nocardiaceae</taxon>
        <taxon>Rhodococcus</taxon>
        <taxon>Rhodococcus erythropolis group</taxon>
    </lineage>
</organism>
<gene>
    <name evidence="2" type="ORF">CHR55_33910</name>
</gene>
<protein>
    <submittedName>
        <fullName evidence="2">Uncharacterized protein</fullName>
    </submittedName>
</protein>
<dbReference type="AlphaFoldDB" id="A0A2A5IVM0"/>
<comment type="caution">
    <text evidence="2">The sequence shown here is derived from an EMBL/GenBank/DDBJ whole genome shotgun (WGS) entry which is preliminary data.</text>
</comment>
<proteinExistence type="predicted"/>
<sequence>MQELLAELLNLQPLPRNLLLHSFNILTLLTGLISLVEKPSSTGGKEPTEKDQSITKTKKRIK</sequence>
<evidence type="ECO:0000313" key="3">
    <source>
        <dbReference type="Proteomes" id="UP000230886"/>
    </source>
</evidence>
<evidence type="ECO:0000256" key="1">
    <source>
        <dbReference type="SAM" id="MobiDB-lite"/>
    </source>
</evidence>